<sequence length="130" mass="13804">MFATLTKVIGLPAMALAIAVTGSPAYAATAHLDEFHRHDKGSDSAKFHMDKGDMTAKLTLTCNDGNVTVTLFHNRSWLPDVQVGAPANVPCDGQAHVLPWTVDGGDYHFHFAPVNAAGSNPLHVVGDITQ</sequence>
<keyword evidence="3" id="KW-1185">Reference proteome</keyword>
<accession>A0ABT1P9L0</accession>
<feature type="chain" id="PRO_5045446260" evidence="1">
    <location>
        <begin position="28"/>
        <end position="130"/>
    </location>
</feature>
<evidence type="ECO:0000313" key="3">
    <source>
        <dbReference type="Proteomes" id="UP001206206"/>
    </source>
</evidence>
<evidence type="ECO:0000256" key="1">
    <source>
        <dbReference type="SAM" id="SignalP"/>
    </source>
</evidence>
<proteinExistence type="predicted"/>
<comment type="caution">
    <text evidence="2">The sequence shown here is derived from an EMBL/GenBank/DDBJ whole genome shotgun (WGS) entry which is preliminary data.</text>
</comment>
<dbReference type="RefSeq" id="WP_255926028.1">
    <property type="nucleotide sequence ID" value="NZ_JANFNH010000005.1"/>
</dbReference>
<name>A0ABT1P9L0_9ACTN</name>
<dbReference type="EMBL" id="JANFNH010000005">
    <property type="protein sequence ID" value="MCQ4042020.1"/>
    <property type="molecule type" value="Genomic_DNA"/>
</dbReference>
<evidence type="ECO:0000313" key="2">
    <source>
        <dbReference type="EMBL" id="MCQ4042020.1"/>
    </source>
</evidence>
<gene>
    <name evidence="2" type="ORF">NON19_08230</name>
</gene>
<keyword evidence="1" id="KW-0732">Signal</keyword>
<dbReference type="Proteomes" id="UP001206206">
    <property type="component" value="Unassembled WGS sequence"/>
</dbReference>
<organism evidence="2 3">
    <name type="scientific">Streptantibioticus rubrisoli</name>
    <dbReference type="NCBI Taxonomy" id="1387313"/>
    <lineage>
        <taxon>Bacteria</taxon>
        <taxon>Bacillati</taxon>
        <taxon>Actinomycetota</taxon>
        <taxon>Actinomycetes</taxon>
        <taxon>Kitasatosporales</taxon>
        <taxon>Streptomycetaceae</taxon>
        <taxon>Streptantibioticus</taxon>
    </lineage>
</organism>
<feature type="signal peptide" evidence="1">
    <location>
        <begin position="1"/>
        <end position="27"/>
    </location>
</feature>
<protein>
    <submittedName>
        <fullName evidence="2">Uncharacterized protein</fullName>
    </submittedName>
</protein>
<reference evidence="2 3" key="1">
    <citation type="submission" date="2022-06" db="EMBL/GenBank/DDBJ databases">
        <title>Draft genome sequence of type strain Streptomyces rubrisoli DSM 42083.</title>
        <authorList>
            <person name="Duangmal K."/>
            <person name="Klaysubun C."/>
        </authorList>
    </citation>
    <scope>NUCLEOTIDE SEQUENCE [LARGE SCALE GENOMIC DNA]</scope>
    <source>
        <strain evidence="2 3">DSM 42083</strain>
    </source>
</reference>